<proteinExistence type="predicted"/>
<dbReference type="STRING" id="490622.A0A395NZD7"/>
<name>A0A395NZD7_TRIAR</name>
<dbReference type="Proteomes" id="UP000266272">
    <property type="component" value="Unassembled WGS sequence"/>
</dbReference>
<evidence type="ECO:0000313" key="3">
    <source>
        <dbReference type="Proteomes" id="UP000266272"/>
    </source>
</evidence>
<accession>A0A395NZD7</accession>
<dbReference type="EMBL" id="PXOA01000047">
    <property type="protein sequence ID" value="RFU81466.1"/>
    <property type="molecule type" value="Genomic_DNA"/>
</dbReference>
<protein>
    <submittedName>
        <fullName evidence="2">Mfs multidrug transporter</fullName>
    </submittedName>
</protein>
<organism evidence="2 3">
    <name type="scientific">Trichoderma arundinaceum</name>
    <dbReference type="NCBI Taxonomy" id="490622"/>
    <lineage>
        <taxon>Eukaryota</taxon>
        <taxon>Fungi</taxon>
        <taxon>Dikarya</taxon>
        <taxon>Ascomycota</taxon>
        <taxon>Pezizomycotina</taxon>
        <taxon>Sordariomycetes</taxon>
        <taxon>Hypocreomycetidae</taxon>
        <taxon>Hypocreales</taxon>
        <taxon>Hypocreaceae</taxon>
        <taxon>Trichoderma</taxon>
    </lineage>
</organism>
<reference evidence="2 3" key="1">
    <citation type="journal article" date="2018" name="PLoS Pathog.">
        <title>Evolution of structural diversity of trichothecenes, a family of toxins produced by plant pathogenic and entomopathogenic fungi.</title>
        <authorList>
            <person name="Proctor R.H."/>
            <person name="McCormick S.P."/>
            <person name="Kim H.S."/>
            <person name="Cardoza R.E."/>
            <person name="Stanley A.M."/>
            <person name="Lindo L."/>
            <person name="Kelly A."/>
            <person name="Brown D.W."/>
            <person name="Lee T."/>
            <person name="Vaughan M.M."/>
            <person name="Alexander N.J."/>
            <person name="Busman M."/>
            <person name="Gutierrez S."/>
        </authorList>
    </citation>
    <scope>NUCLEOTIDE SEQUENCE [LARGE SCALE GENOMIC DNA]</scope>
    <source>
        <strain evidence="2 3">IBT 40837</strain>
    </source>
</reference>
<dbReference type="OrthoDB" id="10264507at2759"/>
<dbReference type="AlphaFoldDB" id="A0A395NZD7"/>
<evidence type="ECO:0000256" key="1">
    <source>
        <dbReference type="SAM" id="MobiDB-lite"/>
    </source>
</evidence>
<gene>
    <name evidence="2" type="ORF">TARUN_731</name>
</gene>
<keyword evidence="3" id="KW-1185">Reference proteome</keyword>
<comment type="caution">
    <text evidence="2">The sequence shown here is derived from an EMBL/GenBank/DDBJ whole genome shotgun (WGS) entry which is preliminary data.</text>
</comment>
<sequence length="422" mass="47932">MPAVFCCSSIKPYRPQRLDHEVKFNQFMNWAHFASPAPSNDSSPLNTATYAVQLVKQVNYGPQESIRYFTPDSNALGFVEVTENDLLEANFEKLNSYKNFRCEAHNRFFEVNLYQKNPTNAHHWRTTLARPSRDIDLAFKQKKATEKPSTKTESTKQDDSPADAQLDTATLKSVLRFLLPSVKKNLGSKPFVSLLSLDWVNKELGLGLGIEDVWKAELTRDNIAAFIYDCSRSSANSQTNLTEAKIPATSSQNYPIYSEPPTKADRVKLREIKTSVDFAMRATNSLEKEHLSGQTKLQEIFNKTLELCETSDWASKCRDIITPMFTVGPNDQLLELCRRSDEELPGSLSLGFFKKAESGTHSGDDDYDHNNDSNDDNWNAYDEDYHFSDTHNIDNYGSDHDDEFKYLTACDRECGYCGTCPY</sequence>
<feature type="compositionally biased region" description="Basic and acidic residues" evidence="1">
    <location>
        <begin position="140"/>
        <end position="159"/>
    </location>
</feature>
<feature type="region of interest" description="Disordered" evidence="1">
    <location>
        <begin position="140"/>
        <end position="163"/>
    </location>
</feature>
<evidence type="ECO:0000313" key="2">
    <source>
        <dbReference type="EMBL" id="RFU81466.1"/>
    </source>
</evidence>